<feature type="domain" description="FAD-binding PCMH-type" evidence="8">
    <location>
        <begin position="71"/>
        <end position="251"/>
    </location>
</feature>
<proteinExistence type="inferred from homology"/>
<dbReference type="PROSITE" id="PS51318">
    <property type="entry name" value="TAT"/>
    <property type="match status" value="1"/>
</dbReference>
<gene>
    <name evidence="9" type="ORF">K7395_23820</name>
</gene>
<feature type="chain" id="PRO_5046958147" evidence="7">
    <location>
        <begin position="35"/>
        <end position="561"/>
    </location>
</feature>
<dbReference type="PROSITE" id="PS51387">
    <property type="entry name" value="FAD_PCMH"/>
    <property type="match status" value="1"/>
</dbReference>
<organism evidence="9 10">
    <name type="scientific">Streptomyces filamentosus</name>
    <name type="common">Streptomyces roseosporus</name>
    <dbReference type="NCBI Taxonomy" id="67294"/>
    <lineage>
        <taxon>Bacteria</taxon>
        <taxon>Bacillati</taxon>
        <taxon>Actinomycetota</taxon>
        <taxon>Actinomycetes</taxon>
        <taxon>Kitasatosporales</taxon>
        <taxon>Streptomycetaceae</taxon>
        <taxon>Streptomyces</taxon>
    </lineage>
</organism>
<comment type="cofactor">
    <cofactor evidence="1">
        <name>FAD</name>
        <dbReference type="ChEBI" id="CHEBI:57692"/>
    </cofactor>
</comment>
<keyword evidence="4" id="KW-0274">FAD</keyword>
<name>A0ABY4UYV6_STRFL</name>
<comment type="similarity">
    <text evidence="2">Belongs to the oxygen-dependent FAD-linked oxidoreductase family.</text>
</comment>
<keyword evidence="3" id="KW-0285">Flavoprotein</keyword>
<dbReference type="Pfam" id="PF08031">
    <property type="entry name" value="BBE"/>
    <property type="match status" value="1"/>
</dbReference>
<protein>
    <submittedName>
        <fullName evidence="9">FAD-binding oxidoreductase</fullName>
    </submittedName>
</protein>
<dbReference type="PANTHER" id="PTHR42973:SF39">
    <property type="entry name" value="FAD-BINDING PCMH-TYPE DOMAIN-CONTAINING PROTEIN"/>
    <property type="match status" value="1"/>
</dbReference>
<accession>A0ABY4UYV6</accession>
<feature type="region of interest" description="Disordered" evidence="6">
    <location>
        <begin position="36"/>
        <end position="55"/>
    </location>
</feature>
<evidence type="ECO:0000256" key="4">
    <source>
        <dbReference type="ARBA" id="ARBA00022827"/>
    </source>
</evidence>
<keyword evidence="10" id="KW-1185">Reference proteome</keyword>
<dbReference type="InterPro" id="IPR016166">
    <property type="entry name" value="FAD-bd_PCMH"/>
</dbReference>
<dbReference type="InterPro" id="IPR006094">
    <property type="entry name" value="Oxid_FAD_bind_N"/>
</dbReference>
<dbReference type="InterPro" id="IPR016169">
    <property type="entry name" value="FAD-bd_PCMH_sub2"/>
</dbReference>
<dbReference type="Proteomes" id="UP001056079">
    <property type="component" value="Chromosome"/>
</dbReference>
<evidence type="ECO:0000256" key="3">
    <source>
        <dbReference type="ARBA" id="ARBA00022630"/>
    </source>
</evidence>
<dbReference type="Pfam" id="PF01565">
    <property type="entry name" value="FAD_binding_4"/>
    <property type="match status" value="1"/>
</dbReference>
<evidence type="ECO:0000259" key="8">
    <source>
        <dbReference type="PROSITE" id="PS51387"/>
    </source>
</evidence>
<dbReference type="InterPro" id="IPR012951">
    <property type="entry name" value="BBE"/>
</dbReference>
<dbReference type="Gene3D" id="3.30.465.10">
    <property type="match status" value="1"/>
</dbReference>
<feature type="signal peptide" evidence="7">
    <location>
        <begin position="1"/>
        <end position="34"/>
    </location>
</feature>
<evidence type="ECO:0000256" key="6">
    <source>
        <dbReference type="SAM" id="MobiDB-lite"/>
    </source>
</evidence>
<dbReference type="PANTHER" id="PTHR42973">
    <property type="entry name" value="BINDING OXIDOREDUCTASE, PUTATIVE (AFU_ORTHOLOGUE AFUA_1G17690)-RELATED"/>
    <property type="match status" value="1"/>
</dbReference>
<dbReference type="InterPro" id="IPR036318">
    <property type="entry name" value="FAD-bd_PCMH-like_sf"/>
</dbReference>
<evidence type="ECO:0000256" key="7">
    <source>
        <dbReference type="SAM" id="SignalP"/>
    </source>
</evidence>
<evidence type="ECO:0000256" key="2">
    <source>
        <dbReference type="ARBA" id="ARBA00005466"/>
    </source>
</evidence>
<evidence type="ECO:0000313" key="9">
    <source>
        <dbReference type="EMBL" id="USC49531.1"/>
    </source>
</evidence>
<dbReference type="SUPFAM" id="SSF56176">
    <property type="entry name" value="FAD-binding/transporter-associated domain-like"/>
    <property type="match status" value="1"/>
</dbReference>
<keyword evidence="5" id="KW-0560">Oxidoreductase</keyword>
<sequence>MKRSTGLDRRKFLTGTTAGLGGAALLAGGGNAFAATAKPGPRPANPSIGPVTVTPSDQQYQDSVRALNARYVGRPDSVHFVDAPEQIPAVVERAVREGKRLTVRSGGHCLEDFVYNSDVRTVLDVSHMNAVSYDPARRAIAVESGATLLDLYETLYQAWGITVPGGICYSVGVGGHVSGGGWGMLARRDGLVVDHLYAVEVVVVDASGRARTVLATREKDDPHRELWWAHTGGGGGNFGVVTRYFFRSPDAVGADPRTLLPKPPAEVLLSAVSWPWAKLSRNGFARLTQNYASWHVAHGAADSPQRFLTSFLILNHQANGQIGLVTQMDAGAPGAQRMLDEYLAHMGRGVGIGRGALTRQMGDIGPMPQFAAARRLPWLQATRFVGTTNPLLNDPTLRAEYKSAYMRAEFPRTHLDTLYKHLTRTDIASPNLNIQLTPFGGAVRRVSQDATAAGHRGAAFKMLWSAQWNDPADDATYVAWTRESYQEVYARTGGVPVPDDVTDGCYVNYPDADLSDPKYNTSGVPWHELYYKDAYPRLQRIKKAYDPRNVFRHRQSVELPN</sequence>
<reference evidence="9" key="1">
    <citation type="submission" date="2021-08" db="EMBL/GenBank/DDBJ databases">
        <title>DNA methylation of m4C regulates biosynthesis of daptomycin in Streptomyces roseosporus L30.</title>
        <authorList>
            <person name="Fang J.-L."/>
        </authorList>
    </citation>
    <scope>NUCLEOTIDE SEQUENCE</scope>
    <source>
        <strain evidence="9">L30</strain>
    </source>
</reference>
<dbReference type="InterPro" id="IPR050416">
    <property type="entry name" value="FAD-linked_Oxidoreductase"/>
</dbReference>
<keyword evidence="7" id="KW-0732">Signal</keyword>
<dbReference type="InterPro" id="IPR006311">
    <property type="entry name" value="TAT_signal"/>
</dbReference>
<evidence type="ECO:0000256" key="5">
    <source>
        <dbReference type="ARBA" id="ARBA00023002"/>
    </source>
</evidence>
<evidence type="ECO:0000313" key="10">
    <source>
        <dbReference type="Proteomes" id="UP001056079"/>
    </source>
</evidence>
<dbReference type="EMBL" id="CP098609">
    <property type="protein sequence ID" value="USC49531.1"/>
    <property type="molecule type" value="Genomic_DNA"/>
</dbReference>
<evidence type="ECO:0000256" key="1">
    <source>
        <dbReference type="ARBA" id="ARBA00001974"/>
    </source>
</evidence>
<dbReference type="Gene3D" id="3.40.462.20">
    <property type="match status" value="1"/>
</dbReference>
<dbReference type="RefSeq" id="WP_010070853.1">
    <property type="nucleotide sequence ID" value="NZ_CP098609.1"/>
</dbReference>